<feature type="compositionally biased region" description="Basic and acidic residues" evidence="1">
    <location>
        <begin position="187"/>
        <end position="203"/>
    </location>
</feature>
<feature type="region of interest" description="Disordered" evidence="1">
    <location>
        <begin position="133"/>
        <end position="161"/>
    </location>
</feature>
<reference evidence="3 4" key="1">
    <citation type="submission" date="2021-06" db="EMBL/GenBank/DDBJ databases">
        <authorList>
            <person name="Palmer J.M."/>
        </authorList>
    </citation>
    <scope>NUCLEOTIDE SEQUENCE [LARGE SCALE GENOMIC DNA]</scope>
    <source>
        <strain evidence="3 4">GA_2019</strain>
        <tissue evidence="3">Muscle</tissue>
    </source>
</reference>
<dbReference type="Pfam" id="PF15949">
    <property type="entry name" value="DUF4757"/>
    <property type="match status" value="1"/>
</dbReference>
<dbReference type="Proteomes" id="UP001476798">
    <property type="component" value="Unassembled WGS sequence"/>
</dbReference>
<accession>A0ABV0NU54</accession>
<gene>
    <name evidence="3" type="ORF">GOODEAATRI_013210</name>
</gene>
<keyword evidence="4" id="KW-1185">Reference proteome</keyword>
<dbReference type="PANTHER" id="PTHR15551">
    <property type="entry name" value="LIM DOMAIN ONLY 7"/>
    <property type="match status" value="1"/>
</dbReference>
<dbReference type="InterPro" id="IPR031865">
    <property type="entry name" value="DUF4757"/>
</dbReference>
<sequence>DNLSVFLRGCEELGLKGSQLFDPGDLQDTSIRANLKKAMSAATALRNAAFETVATTAGTQRGANPCLHHDTLGTTPWTGRGSDSEADAPSRKPDVRKDDMLARRTASSESRCPVPFNQFLPNRTNASCYIPAPRRKQHTEEGEQRSTPIVEEKEERSPSPNIILRSENEFLSFHNSACNSSSDGEQEPEKQRVPDVHRDDLASRRVHRSPVNSRVHQFVPPPVCTNKDRERWEGIRRASQHTLQEKEIRSAVVSYFYSIFSDPLIKFFFSDFLRCCLMVDV</sequence>
<dbReference type="InterPro" id="IPR036872">
    <property type="entry name" value="CH_dom_sf"/>
</dbReference>
<protein>
    <recommendedName>
        <fullName evidence="2">DUF4757 domain-containing protein</fullName>
    </recommendedName>
</protein>
<evidence type="ECO:0000313" key="3">
    <source>
        <dbReference type="EMBL" id="MEQ2174967.1"/>
    </source>
</evidence>
<evidence type="ECO:0000256" key="1">
    <source>
        <dbReference type="SAM" id="MobiDB-lite"/>
    </source>
</evidence>
<name>A0ABV0NU54_9TELE</name>
<organism evidence="3 4">
    <name type="scientific">Goodea atripinnis</name>
    <dbReference type="NCBI Taxonomy" id="208336"/>
    <lineage>
        <taxon>Eukaryota</taxon>
        <taxon>Metazoa</taxon>
        <taxon>Chordata</taxon>
        <taxon>Craniata</taxon>
        <taxon>Vertebrata</taxon>
        <taxon>Euteleostomi</taxon>
        <taxon>Actinopterygii</taxon>
        <taxon>Neopterygii</taxon>
        <taxon>Teleostei</taxon>
        <taxon>Neoteleostei</taxon>
        <taxon>Acanthomorphata</taxon>
        <taxon>Ovalentaria</taxon>
        <taxon>Atherinomorphae</taxon>
        <taxon>Cyprinodontiformes</taxon>
        <taxon>Goodeidae</taxon>
        <taxon>Goodea</taxon>
    </lineage>
</organism>
<feature type="region of interest" description="Disordered" evidence="1">
    <location>
        <begin position="175"/>
        <end position="209"/>
    </location>
</feature>
<feature type="non-terminal residue" evidence="3">
    <location>
        <position position="1"/>
    </location>
</feature>
<dbReference type="Gene3D" id="1.10.418.10">
    <property type="entry name" value="Calponin-like domain"/>
    <property type="match status" value="1"/>
</dbReference>
<feature type="region of interest" description="Disordered" evidence="1">
    <location>
        <begin position="60"/>
        <end position="117"/>
    </location>
</feature>
<feature type="compositionally biased region" description="Basic and acidic residues" evidence="1">
    <location>
        <begin position="88"/>
        <end position="102"/>
    </location>
</feature>
<proteinExistence type="predicted"/>
<comment type="caution">
    <text evidence="3">The sequence shown here is derived from an EMBL/GenBank/DDBJ whole genome shotgun (WGS) entry which is preliminary data.</text>
</comment>
<feature type="domain" description="DUF4757" evidence="2">
    <location>
        <begin position="100"/>
        <end position="190"/>
    </location>
</feature>
<evidence type="ECO:0000259" key="2">
    <source>
        <dbReference type="Pfam" id="PF15949"/>
    </source>
</evidence>
<feature type="compositionally biased region" description="Basic and acidic residues" evidence="1">
    <location>
        <begin position="138"/>
        <end position="157"/>
    </location>
</feature>
<dbReference type="PANTHER" id="PTHR15551:SF4">
    <property type="entry name" value="LIM AND CALPONIN HOMOLOGY DOMAINS-CONTAINING PROTEIN 1 ISOFORM X1"/>
    <property type="match status" value="1"/>
</dbReference>
<dbReference type="EMBL" id="JAHRIO010050853">
    <property type="protein sequence ID" value="MEQ2174967.1"/>
    <property type="molecule type" value="Genomic_DNA"/>
</dbReference>
<evidence type="ECO:0000313" key="4">
    <source>
        <dbReference type="Proteomes" id="UP001476798"/>
    </source>
</evidence>